<dbReference type="NCBIfam" id="TIGR00634">
    <property type="entry name" value="recN"/>
    <property type="match status" value="1"/>
</dbReference>
<comment type="similarity">
    <text evidence="2">Belongs to the RecN family.</text>
</comment>
<proteinExistence type="inferred from homology"/>
<keyword evidence="7" id="KW-0234">DNA repair</keyword>
<gene>
    <name evidence="10" type="ORF">GM50_5600</name>
</gene>
<sequence>MSERSFLSEITIKNLGVIESATLEFDKGLTVLTGETGAGKTMVLTALNLILGGKSDSALVRTGQERLVASGRFTVSKEIGESAAEKGADLDGDELILTRNVNSDGKSKAIAGGIAIPAGTLAELSTELIEIHGQAANLQITKSSKQRELLDRFAGTELVKVLAKYQSELTNYQTLKNRIATLKSAASKRDAEIAELTELANAFDKLKPKSGELAQIDIEISKLSSVEEFRVAIAKALGAIEDEESGTFTSLGLARKALDSVRAKDPEIESVFSNLSDAFFILGEAKSSLNSYLSSLEADPDRLSSLQERKAALTSWFKKYASGDQDFESLISRGESSKSAMADLTGGDELIAELEKELTAVKKALLAAAKELSKVRNSASEKLAIAVSNEIHALSMPHTNLVVQVAHPDYAGALKESDFTVTGCDEVTLLLQDHKDGPLVPIAKGASGGEMSRVMLGLEVVLAKVQPVGTYIFDEVDAGVGGKAAIEVGRRLALLAKDAQVIVVTHLPQVAAWADSHFVVKKSSDGSVVASGVKKLAETERINEIARMLAGLEESSSAQEHAVELLAMRANG</sequence>
<evidence type="ECO:0000256" key="3">
    <source>
        <dbReference type="ARBA" id="ARBA00021315"/>
    </source>
</evidence>
<accession>A0A094QB10</accession>
<dbReference type="EMBL" id="JNSK01000013">
    <property type="protein sequence ID" value="KGA19334.1"/>
    <property type="molecule type" value="Genomic_DNA"/>
</dbReference>
<reference evidence="10" key="1">
    <citation type="submission" date="2014-05" db="EMBL/GenBank/DDBJ databases">
        <title>Key roles for freshwater Actinobacteria revealed by deep metagenomic sequencing.</title>
        <authorList>
            <person name="Ghai R."/>
            <person name="Mizuno C.M."/>
            <person name="Picazo A."/>
            <person name="Camacho A."/>
            <person name="Rodriguez-Valera F."/>
        </authorList>
    </citation>
    <scope>NUCLEOTIDE SEQUENCE</scope>
</reference>
<dbReference type="InterPro" id="IPR027417">
    <property type="entry name" value="P-loop_NTPase"/>
</dbReference>
<dbReference type="GO" id="GO:0043590">
    <property type="term" value="C:bacterial nucleoid"/>
    <property type="evidence" value="ECO:0007669"/>
    <property type="project" value="TreeGrafter"/>
</dbReference>
<feature type="domain" description="RecF/RecN/SMC N-terminal" evidence="9">
    <location>
        <begin position="7"/>
        <end position="525"/>
    </location>
</feature>
<organism evidence="10">
    <name type="scientific">freshwater metagenome</name>
    <dbReference type="NCBI Taxonomy" id="449393"/>
    <lineage>
        <taxon>unclassified sequences</taxon>
        <taxon>metagenomes</taxon>
        <taxon>ecological metagenomes</taxon>
    </lineage>
</organism>
<dbReference type="Pfam" id="PF02463">
    <property type="entry name" value="SMC_N"/>
    <property type="match status" value="1"/>
</dbReference>
<evidence type="ECO:0000256" key="8">
    <source>
        <dbReference type="ARBA" id="ARBA00033408"/>
    </source>
</evidence>
<dbReference type="GO" id="GO:0006310">
    <property type="term" value="P:DNA recombination"/>
    <property type="evidence" value="ECO:0007669"/>
    <property type="project" value="InterPro"/>
</dbReference>
<dbReference type="GO" id="GO:0006281">
    <property type="term" value="P:DNA repair"/>
    <property type="evidence" value="ECO:0007669"/>
    <property type="project" value="UniProtKB-KW"/>
</dbReference>
<keyword evidence="4" id="KW-0547">Nucleotide-binding</keyword>
<dbReference type="PIRSF" id="PIRSF003128">
    <property type="entry name" value="RecN"/>
    <property type="match status" value="1"/>
</dbReference>
<comment type="caution">
    <text evidence="10">The sequence shown here is derived from an EMBL/GenBank/DDBJ whole genome shotgun (WGS) entry which is preliminary data.</text>
</comment>
<evidence type="ECO:0000256" key="7">
    <source>
        <dbReference type="ARBA" id="ARBA00023204"/>
    </source>
</evidence>
<evidence type="ECO:0000313" key="10">
    <source>
        <dbReference type="EMBL" id="KGA19334.1"/>
    </source>
</evidence>
<dbReference type="CDD" id="cd03241">
    <property type="entry name" value="ABC_RecN"/>
    <property type="match status" value="2"/>
</dbReference>
<evidence type="ECO:0000259" key="9">
    <source>
        <dbReference type="Pfam" id="PF02463"/>
    </source>
</evidence>
<dbReference type="Gene3D" id="3.40.50.300">
    <property type="entry name" value="P-loop containing nucleotide triphosphate hydrolases"/>
    <property type="match status" value="2"/>
</dbReference>
<dbReference type="AlphaFoldDB" id="A0A094QB10"/>
<keyword evidence="5" id="KW-0227">DNA damage</keyword>
<dbReference type="PANTHER" id="PTHR11059:SF0">
    <property type="entry name" value="DNA REPAIR PROTEIN RECN"/>
    <property type="match status" value="1"/>
</dbReference>
<keyword evidence="6" id="KW-0067">ATP-binding</keyword>
<dbReference type="GO" id="GO:0005524">
    <property type="term" value="F:ATP binding"/>
    <property type="evidence" value="ECO:0007669"/>
    <property type="project" value="UniProtKB-KW"/>
</dbReference>
<dbReference type="GO" id="GO:0009432">
    <property type="term" value="P:SOS response"/>
    <property type="evidence" value="ECO:0007669"/>
    <property type="project" value="TreeGrafter"/>
</dbReference>
<dbReference type="InterPro" id="IPR003395">
    <property type="entry name" value="RecF/RecN/SMC_N"/>
</dbReference>
<dbReference type="PANTHER" id="PTHR11059">
    <property type="entry name" value="DNA REPAIR PROTEIN RECN"/>
    <property type="match status" value="1"/>
</dbReference>
<evidence type="ECO:0000256" key="2">
    <source>
        <dbReference type="ARBA" id="ARBA00009441"/>
    </source>
</evidence>
<evidence type="ECO:0000256" key="1">
    <source>
        <dbReference type="ARBA" id="ARBA00003618"/>
    </source>
</evidence>
<evidence type="ECO:0000256" key="6">
    <source>
        <dbReference type="ARBA" id="ARBA00022840"/>
    </source>
</evidence>
<dbReference type="SUPFAM" id="SSF52540">
    <property type="entry name" value="P-loop containing nucleoside triphosphate hydrolases"/>
    <property type="match status" value="1"/>
</dbReference>
<comment type="function">
    <text evidence="1">May be involved in recombinational repair of damaged DNA.</text>
</comment>
<dbReference type="InterPro" id="IPR004604">
    <property type="entry name" value="DNA_recomb/repair_RecN"/>
</dbReference>
<evidence type="ECO:0000256" key="5">
    <source>
        <dbReference type="ARBA" id="ARBA00022763"/>
    </source>
</evidence>
<protein>
    <recommendedName>
        <fullName evidence="3">DNA repair protein RecN</fullName>
    </recommendedName>
    <alternativeName>
        <fullName evidence="8">Recombination protein N</fullName>
    </alternativeName>
</protein>
<name>A0A094QB10_9ZZZZ</name>
<evidence type="ECO:0000256" key="4">
    <source>
        <dbReference type="ARBA" id="ARBA00022741"/>
    </source>
</evidence>